<dbReference type="InterPro" id="IPR052714">
    <property type="entry name" value="MFS_Exporter"/>
</dbReference>
<feature type="transmembrane region" description="Helical" evidence="6">
    <location>
        <begin position="376"/>
        <end position="394"/>
    </location>
</feature>
<evidence type="ECO:0000256" key="3">
    <source>
        <dbReference type="ARBA" id="ARBA00022692"/>
    </source>
</evidence>
<evidence type="ECO:0000256" key="6">
    <source>
        <dbReference type="SAM" id="Phobius"/>
    </source>
</evidence>
<dbReference type="InterPro" id="IPR036259">
    <property type="entry name" value="MFS_trans_sf"/>
</dbReference>
<feature type="transmembrane region" description="Helical" evidence="6">
    <location>
        <begin position="86"/>
        <end position="112"/>
    </location>
</feature>
<dbReference type="PANTHER" id="PTHR23531">
    <property type="entry name" value="QUINOLENE RESISTANCE PROTEIN NORA"/>
    <property type="match status" value="1"/>
</dbReference>
<evidence type="ECO:0000256" key="2">
    <source>
        <dbReference type="ARBA" id="ARBA00022448"/>
    </source>
</evidence>
<evidence type="ECO:0000256" key="1">
    <source>
        <dbReference type="ARBA" id="ARBA00004651"/>
    </source>
</evidence>
<comment type="caution">
    <text evidence="8">The sequence shown here is derived from an EMBL/GenBank/DDBJ whole genome shotgun (WGS) entry which is preliminary data.</text>
</comment>
<feature type="transmembrane region" description="Helical" evidence="6">
    <location>
        <begin position="346"/>
        <end position="370"/>
    </location>
</feature>
<dbReference type="Proteomes" id="UP000196475">
    <property type="component" value="Unassembled WGS sequence"/>
</dbReference>
<gene>
    <name evidence="8" type="ORF">BAA01_05750</name>
</gene>
<evidence type="ECO:0000313" key="8">
    <source>
        <dbReference type="EMBL" id="OUM84719.1"/>
    </source>
</evidence>
<proteinExistence type="predicted"/>
<keyword evidence="3 6" id="KW-0812">Transmembrane</keyword>
<sequence>MSVKVPREESGLEEKIWTRDFTLIFTANFLSFLGFQMLIPTLPLYVRELGGSDWLIGWVVGSFTFSALLIRPYAGHAIDIRGRKPILLAGMGLLVLSVSSFAFVGHLFLLLLMRMVQGVGWGLSTTASGTVATDLIPPRRRGEGLGYYGLSINLAMTVGPALGLAIVGWHHFPVLFLLSALLGLGALGLAASIRFQPLPSPSGRIQAASAAATRFAWDIVEKTALVPATLTLFITVTFGGISTFLPIYATEKGIAGIQWYFVLYAITLMVTRPLAGKLYDLKGHRAVFIPGTLLIIIAMLFLAWMNHTWMLLFASMLYGAGFGTIQPAMQAWAVQHAPPERKGMANATFFSSFDLGIGLGAIFFGLIAPIIGYSGIYLIGAGSVVLSIIGYLFFTTVNKKKTSGAAF</sequence>
<accession>A0A1Y3PK88</accession>
<dbReference type="PROSITE" id="PS50850">
    <property type="entry name" value="MFS"/>
    <property type="match status" value="1"/>
</dbReference>
<comment type="subcellular location">
    <subcellularLocation>
        <location evidence="1">Cell membrane</location>
        <topology evidence="1">Multi-pass membrane protein</topology>
    </subcellularLocation>
</comment>
<feature type="transmembrane region" description="Helical" evidence="6">
    <location>
        <begin position="21"/>
        <end position="42"/>
    </location>
</feature>
<feature type="transmembrane region" description="Helical" evidence="6">
    <location>
        <begin position="287"/>
        <end position="305"/>
    </location>
</feature>
<organism evidence="8 9">
    <name type="scientific">Bacillus thermozeamaize</name>
    <dbReference type="NCBI Taxonomy" id="230954"/>
    <lineage>
        <taxon>Bacteria</taxon>
        <taxon>Bacillati</taxon>
        <taxon>Bacillota</taxon>
        <taxon>Bacilli</taxon>
        <taxon>Bacillales</taxon>
        <taxon>Bacillaceae</taxon>
        <taxon>Bacillus</taxon>
    </lineage>
</organism>
<dbReference type="EMBL" id="LZRT01000121">
    <property type="protein sequence ID" value="OUM84719.1"/>
    <property type="molecule type" value="Genomic_DNA"/>
</dbReference>
<dbReference type="GO" id="GO:0022857">
    <property type="term" value="F:transmembrane transporter activity"/>
    <property type="evidence" value="ECO:0007669"/>
    <property type="project" value="InterPro"/>
</dbReference>
<dbReference type="AlphaFoldDB" id="A0A1Y3PK88"/>
<dbReference type="InterPro" id="IPR011701">
    <property type="entry name" value="MFS"/>
</dbReference>
<keyword evidence="5 6" id="KW-0472">Membrane</keyword>
<dbReference type="PANTHER" id="PTHR23531:SF2">
    <property type="entry name" value="PERMEASE"/>
    <property type="match status" value="1"/>
</dbReference>
<keyword evidence="4 6" id="KW-1133">Transmembrane helix</keyword>
<dbReference type="Gene3D" id="1.20.1250.20">
    <property type="entry name" value="MFS general substrate transporter like domains"/>
    <property type="match status" value="1"/>
</dbReference>
<dbReference type="CDD" id="cd17489">
    <property type="entry name" value="MFS_YfcJ_like"/>
    <property type="match status" value="1"/>
</dbReference>
<feature type="domain" description="Major facilitator superfamily (MFS) profile" evidence="7">
    <location>
        <begin position="20"/>
        <end position="399"/>
    </location>
</feature>
<evidence type="ECO:0000256" key="4">
    <source>
        <dbReference type="ARBA" id="ARBA00022989"/>
    </source>
</evidence>
<evidence type="ECO:0000256" key="5">
    <source>
        <dbReference type="ARBA" id="ARBA00023136"/>
    </source>
</evidence>
<feature type="transmembrane region" description="Helical" evidence="6">
    <location>
        <begin position="54"/>
        <end position="74"/>
    </location>
</feature>
<feature type="transmembrane region" description="Helical" evidence="6">
    <location>
        <begin position="224"/>
        <end position="245"/>
    </location>
</feature>
<feature type="transmembrane region" description="Helical" evidence="6">
    <location>
        <begin position="148"/>
        <end position="169"/>
    </location>
</feature>
<reference evidence="9" key="1">
    <citation type="submission" date="2016-06" db="EMBL/GenBank/DDBJ databases">
        <authorList>
            <person name="Nascimento L."/>
            <person name="Pereira R.V."/>
            <person name="Martins L.F."/>
            <person name="Quaggio R.B."/>
            <person name="Silva A.M."/>
            <person name="Setubal J.C."/>
        </authorList>
    </citation>
    <scope>NUCLEOTIDE SEQUENCE [LARGE SCALE GENOMIC DNA]</scope>
</reference>
<dbReference type="InterPro" id="IPR020846">
    <property type="entry name" value="MFS_dom"/>
</dbReference>
<name>A0A1Y3PK88_9BACI</name>
<feature type="transmembrane region" description="Helical" evidence="6">
    <location>
        <begin position="257"/>
        <end position="275"/>
    </location>
</feature>
<feature type="transmembrane region" description="Helical" evidence="6">
    <location>
        <begin position="311"/>
        <end position="334"/>
    </location>
</feature>
<evidence type="ECO:0000313" key="9">
    <source>
        <dbReference type="Proteomes" id="UP000196475"/>
    </source>
</evidence>
<protein>
    <submittedName>
        <fullName evidence="8">MFS transporter</fullName>
    </submittedName>
</protein>
<keyword evidence="2" id="KW-0813">Transport</keyword>
<evidence type="ECO:0000259" key="7">
    <source>
        <dbReference type="PROSITE" id="PS50850"/>
    </source>
</evidence>
<dbReference type="SUPFAM" id="SSF103473">
    <property type="entry name" value="MFS general substrate transporter"/>
    <property type="match status" value="1"/>
</dbReference>
<feature type="transmembrane region" description="Helical" evidence="6">
    <location>
        <begin position="175"/>
        <end position="195"/>
    </location>
</feature>
<dbReference type="GO" id="GO:0005886">
    <property type="term" value="C:plasma membrane"/>
    <property type="evidence" value="ECO:0007669"/>
    <property type="project" value="UniProtKB-SubCell"/>
</dbReference>
<dbReference type="Pfam" id="PF07690">
    <property type="entry name" value="MFS_1"/>
    <property type="match status" value="2"/>
</dbReference>